<reference evidence="2 3" key="1">
    <citation type="submission" date="2021-07" db="EMBL/GenBank/DDBJ databases">
        <title>Hymenobacter profundi sp. nov., isolated from deep-sea water.</title>
        <authorList>
            <person name="Kim M.K."/>
        </authorList>
    </citation>
    <scope>NUCLEOTIDE SEQUENCE [LARGE SCALE GENOMIC DNA]</scope>
    <source>
        <strain evidence="2 3">M2</strain>
    </source>
</reference>
<proteinExistence type="predicted"/>
<dbReference type="EMBL" id="JAHWGL010000001">
    <property type="protein sequence ID" value="MBW3126948.1"/>
    <property type="molecule type" value="Genomic_DNA"/>
</dbReference>
<dbReference type="EMBL" id="JAHWGL010000001">
    <property type="protein sequence ID" value="MBW3127061.1"/>
    <property type="molecule type" value="Genomic_DNA"/>
</dbReference>
<dbReference type="RefSeq" id="WP_219156062.1">
    <property type="nucleotide sequence ID" value="NZ_JAHWGL010000001.1"/>
</dbReference>
<gene>
    <name evidence="1" type="ORF">KYK14_00150</name>
    <name evidence="2" type="ORF">KYK14_00715</name>
</gene>
<protein>
    <submittedName>
        <fullName evidence="2">Uncharacterized protein</fullName>
    </submittedName>
</protein>
<keyword evidence="3" id="KW-1185">Reference proteome</keyword>
<evidence type="ECO:0000313" key="1">
    <source>
        <dbReference type="EMBL" id="MBW3126948.1"/>
    </source>
</evidence>
<organism evidence="2 3">
    <name type="scientific">Hymenobacter profundi</name>
    <dbReference type="NCBI Taxonomy" id="1982110"/>
    <lineage>
        <taxon>Bacteria</taxon>
        <taxon>Pseudomonadati</taxon>
        <taxon>Bacteroidota</taxon>
        <taxon>Cytophagia</taxon>
        <taxon>Cytophagales</taxon>
        <taxon>Hymenobacteraceae</taxon>
        <taxon>Hymenobacter</taxon>
    </lineage>
</organism>
<evidence type="ECO:0000313" key="3">
    <source>
        <dbReference type="Proteomes" id="UP000826188"/>
    </source>
</evidence>
<dbReference type="Proteomes" id="UP000826188">
    <property type="component" value="Unassembled WGS sequence"/>
</dbReference>
<comment type="caution">
    <text evidence="2">The sequence shown here is derived from an EMBL/GenBank/DDBJ whole genome shotgun (WGS) entry which is preliminary data.</text>
</comment>
<accession>A0ABS6WVJ6</accession>
<name>A0ABS6WVJ6_9BACT</name>
<evidence type="ECO:0000313" key="2">
    <source>
        <dbReference type="EMBL" id="MBW3127061.1"/>
    </source>
</evidence>
<sequence>MNTTAKGDAFEERALRIVEAMIEEKRIAVMADAYTIKTKEPYYSHARKGNIIFDLTIEVQPPGSNKYSIFI</sequence>